<accession>A0A6J7CN46</accession>
<reference evidence="5" key="1">
    <citation type="submission" date="2020-05" db="EMBL/GenBank/DDBJ databases">
        <authorList>
            <person name="Chiriac C."/>
            <person name="Salcher M."/>
            <person name="Ghai R."/>
            <person name="Kavagutti S V."/>
        </authorList>
    </citation>
    <scope>NUCLEOTIDE SEQUENCE</scope>
</reference>
<dbReference type="GO" id="GO:0008168">
    <property type="term" value="F:methyltransferase activity"/>
    <property type="evidence" value="ECO:0007669"/>
    <property type="project" value="UniProtKB-KW"/>
</dbReference>
<dbReference type="GO" id="GO:0032259">
    <property type="term" value="P:methylation"/>
    <property type="evidence" value="ECO:0007669"/>
    <property type="project" value="UniProtKB-KW"/>
</dbReference>
<dbReference type="CDD" id="cd02440">
    <property type="entry name" value="AdoMet_MTases"/>
    <property type="match status" value="1"/>
</dbReference>
<dbReference type="Gene3D" id="3.40.50.150">
    <property type="entry name" value="Vaccinia Virus protein VP39"/>
    <property type="match status" value="1"/>
</dbReference>
<dbReference type="PANTHER" id="PTHR43464">
    <property type="entry name" value="METHYLTRANSFERASE"/>
    <property type="match status" value="1"/>
</dbReference>
<dbReference type="AlphaFoldDB" id="A0A6J7CN46"/>
<keyword evidence="1" id="KW-0489">Methyltransferase</keyword>
<organism evidence="5">
    <name type="scientific">freshwater metagenome</name>
    <dbReference type="NCBI Taxonomy" id="449393"/>
    <lineage>
        <taxon>unclassified sequences</taxon>
        <taxon>metagenomes</taxon>
        <taxon>ecological metagenomes</taxon>
    </lineage>
</organism>
<sequence>MESDRSASVTVMTSAPRWFTETDDDHSARYVEQMRTLAAEGQDLAGEARLVDAMVKPGSRVLDAGCGTGRVGAALFDRGHRVVGVDMDPELIAAAREDHHGPLWIEANLAELDLPSLGESERFDAIVVAGNVLAFVAPSTETEVLVRLAAHLVPEGFVVAGFQIERYDLTEFDRHVADAGFVLEQRFATWDLRPWHADAEFAVSVLRPRPTE</sequence>
<name>A0A6J7CN46_9ZZZZ</name>
<dbReference type="Pfam" id="PF13649">
    <property type="entry name" value="Methyltransf_25"/>
    <property type="match status" value="1"/>
</dbReference>
<protein>
    <submittedName>
        <fullName evidence="5">Unannotated protein</fullName>
    </submittedName>
</protein>
<gene>
    <name evidence="5" type="ORF">UFOPK3402_00146</name>
</gene>
<keyword evidence="2" id="KW-0808">Transferase</keyword>
<dbReference type="InterPro" id="IPR041698">
    <property type="entry name" value="Methyltransf_25"/>
</dbReference>
<feature type="domain" description="Methyltransferase" evidence="4">
    <location>
        <begin position="61"/>
        <end position="156"/>
    </location>
</feature>
<proteinExistence type="predicted"/>
<dbReference type="EMBL" id="CAFBLS010000010">
    <property type="protein sequence ID" value="CAB4859787.1"/>
    <property type="molecule type" value="Genomic_DNA"/>
</dbReference>
<keyword evidence="3" id="KW-0949">S-adenosyl-L-methionine</keyword>
<dbReference type="PANTHER" id="PTHR43464:SF19">
    <property type="entry name" value="UBIQUINONE BIOSYNTHESIS O-METHYLTRANSFERASE, MITOCHONDRIAL"/>
    <property type="match status" value="1"/>
</dbReference>
<evidence type="ECO:0000256" key="1">
    <source>
        <dbReference type="ARBA" id="ARBA00022603"/>
    </source>
</evidence>
<evidence type="ECO:0000256" key="3">
    <source>
        <dbReference type="ARBA" id="ARBA00022691"/>
    </source>
</evidence>
<dbReference type="InterPro" id="IPR029063">
    <property type="entry name" value="SAM-dependent_MTases_sf"/>
</dbReference>
<evidence type="ECO:0000259" key="4">
    <source>
        <dbReference type="Pfam" id="PF13649"/>
    </source>
</evidence>
<evidence type="ECO:0000313" key="5">
    <source>
        <dbReference type="EMBL" id="CAB4859787.1"/>
    </source>
</evidence>
<evidence type="ECO:0000256" key="2">
    <source>
        <dbReference type="ARBA" id="ARBA00022679"/>
    </source>
</evidence>
<dbReference type="SUPFAM" id="SSF53335">
    <property type="entry name" value="S-adenosyl-L-methionine-dependent methyltransferases"/>
    <property type="match status" value="1"/>
</dbReference>